<feature type="domain" description="DUF1508" evidence="2">
    <location>
        <begin position="62"/>
        <end position="109"/>
    </location>
</feature>
<evidence type="ECO:0000259" key="2">
    <source>
        <dbReference type="Pfam" id="PF07411"/>
    </source>
</evidence>
<dbReference type="PANTHER" id="PTHR40606">
    <property type="match status" value="1"/>
</dbReference>
<accession>A0A126QE54</accession>
<sequence>MALGWYELKLAKDGQFMFNLKAANSQVILTSELYRSRSAAENGIASVQKNGLDEKNFEVRVAKNDKPYFVLKAKNHQEIGRSQYYSSSVSAKKGIVSVTKNAVSTVIKDLTSEA</sequence>
<comment type="similarity">
    <text evidence="1">Belongs to the UPF0339 family. Duplicated subfamily.</text>
</comment>
<proteinExistence type="inferred from homology"/>
<dbReference type="AlphaFoldDB" id="A0A126QE54"/>
<feature type="domain" description="DUF1508" evidence="2">
    <location>
        <begin position="11"/>
        <end position="57"/>
    </location>
</feature>
<dbReference type="InterPro" id="IPR051141">
    <property type="entry name" value="UPF0339_domain"/>
</dbReference>
<evidence type="ECO:0000256" key="1">
    <source>
        <dbReference type="ARBA" id="ARBA00007576"/>
    </source>
</evidence>
<organism evidence="3">
    <name type="scientific">Pasteurella multocida</name>
    <dbReference type="NCBI Taxonomy" id="747"/>
    <lineage>
        <taxon>Bacteria</taxon>
        <taxon>Pseudomonadati</taxon>
        <taxon>Pseudomonadota</taxon>
        <taxon>Gammaproteobacteria</taxon>
        <taxon>Pasteurellales</taxon>
        <taxon>Pasteurellaceae</taxon>
        <taxon>Pasteurella</taxon>
    </lineage>
</organism>
<dbReference type="InterPro" id="IPR036913">
    <property type="entry name" value="YegP-like_sf"/>
</dbReference>
<name>A0A126QE54_PASMD</name>
<dbReference type="Pfam" id="PF07411">
    <property type="entry name" value="DUF1508"/>
    <property type="match status" value="2"/>
</dbReference>
<dbReference type="RefSeq" id="WP_071522903.1">
    <property type="nucleotide sequence ID" value="NZ_JACDXE010000002.1"/>
</dbReference>
<protein>
    <submittedName>
        <fullName evidence="3">PM0519 protein</fullName>
    </submittedName>
</protein>
<dbReference type="InterPro" id="IPR010879">
    <property type="entry name" value="DUF1508"/>
</dbReference>
<dbReference type="PANTHER" id="PTHR40606:SF1">
    <property type="entry name" value="UPF0339 PROTEIN YEGP"/>
    <property type="match status" value="1"/>
</dbReference>
<dbReference type="SUPFAM" id="SSF160113">
    <property type="entry name" value="YegP-like"/>
    <property type="match status" value="2"/>
</dbReference>
<reference evidence="3" key="1">
    <citation type="submission" date="2015-01" db="EMBL/GenBank/DDBJ databases">
        <title>Draft genome sequence of Pasteurella multocida isolated from alpaca pneumonia.</title>
        <authorList>
            <person name="Maturrano L."/>
            <person name="Hurtado R."/>
            <person name="Allasi N."/>
            <person name="Juscamayta E."/>
            <person name="Fernandez D."/>
            <person name="Maximiliano J."/>
            <person name="Rimac R."/>
            <person name="Rosadio R."/>
        </authorList>
    </citation>
    <scope>NUCLEOTIDE SEQUENCE</scope>
    <source>
        <strain evidence="3">UNMSM</strain>
    </source>
</reference>
<dbReference type="EMBL" id="KP660258">
    <property type="protein sequence ID" value="AMK08097.1"/>
    <property type="molecule type" value="Genomic_DNA"/>
</dbReference>
<dbReference type="Gene3D" id="2.30.29.80">
    <property type="match status" value="1"/>
</dbReference>
<gene>
    <name evidence="3" type="primary">PM0519</name>
</gene>
<evidence type="ECO:0000313" key="3">
    <source>
        <dbReference type="EMBL" id="AMK08097.1"/>
    </source>
</evidence>